<name>A0A2V4AMS9_9PSEU</name>
<keyword evidence="2" id="KW-1185">Reference proteome</keyword>
<dbReference type="InterPro" id="IPR025745">
    <property type="entry name" value="Mrr-like_N_dom"/>
</dbReference>
<dbReference type="RefSeq" id="WP_112284592.1">
    <property type="nucleotide sequence ID" value="NZ_MASW01000006.1"/>
</dbReference>
<dbReference type="PANTHER" id="PTHR30015:SF7">
    <property type="entry name" value="TYPE IV METHYL-DIRECTED RESTRICTION ENZYME ECOKMRR"/>
    <property type="match status" value="1"/>
</dbReference>
<dbReference type="Gene3D" id="3.40.1350.10">
    <property type="match status" value="1"/>
</dbReference>
<protein>
    <submittedName>
        <fullName evidence="1">Uncharacterized protein</fullName>
    </submittedName>
</protein>
<dbReference type="InterPro" id="IPR052906">
    <property type="entry name" value="Type_IV_Methyl-Rstrct_Enzyme"/>
</dbReference>
<evidence type="ECO:0000313" key="1">
    <source>
        <dbReference type="EMBL" id="PXY21353.1"/>
    </source>
</evidence>
<sequence>MTVPQWHELMAPIMRQLTDVRARRWRELRDGCVIAFGLTDADCREKIASGQARLDNRVQWATSHMSQVGLIEGPRRGFAQLTRRGYEVLDERGDEITPDYLLRFAEYRDFRSRTRAQSTVHAASPMATDAETPLENIADAVAEATSALHGELLKRIIEQPPEFLEKLALTLLNAMGYGDAAGSEHRGRSGGGGIDGAIRQDALGLNTVYLQAKRYTDVAVGRPDMQKFVGALTGVGADRGVFVTTSQFNQEARAYVERIPNRIVLIDGQRLAELMVQHDIGVQVKDTFVLKRVDEDFFDE</sequence>
<organism evidence="1 2">
    <name type="scientific">Prauserella muralis</name>
    <dbReference type="NCBI Taxonomy" id="588067"/>
    <lineage>
        <taxon>Bacteria</taxon>
        <taxon>Bacillati</taxon>
        <taxon>Actinomycetota</taxon>
        <taxon>Actinomycetes</taxon>
        <taxon>Pseudonocardiales</taxon>
        <taxon>Pseudonocardiaceae</taxon>
        <taxon>Prauserella</taxon>
    </lineage>
</organism>
<dbReference type="Pfam" id="PF14338">
    <property type="entry name" value="Mrr_N"/>
    <property type="match status" value="1"/>
</dbReference>
<dbReference type="GO" id="GO:0015666">
    <property type="term" value="F:restriction endodeoxyribonuclease activity"/>
    <property type="evidence" value="ECO:0007669"/>
    <property type="project" value="TreeGrafter"/>
</dbReference>
<accession>A0A2V4AMS9</accession>
<dbReference type="Proteomes" id="UP000249915">
    <property type="component" value="Unassembled WGS sequence"/>
</dbReference>
<evidence type="ECO:0000313" key="2">
    <source>
        <dbReference type="Proteomes" id="UP000249915"/>
    </source>
</evidence>
<dbReference type="GO" id="GO:0003677">
    <property type="term" value="F:DNA binding"/>
    <property type="evidence" value="ECO:0007669"/>
    <property type="project" value="InterPro"/>
</dbReference>
<dbReference type="InterPro" id="IPR011335">
    <property type="entry name" value="Restrct_endonuc-II-like"/>
</dbReference>
<dbReference type="EMBL" id="MASW01000006">
    <property type="protein sequence ID" value="PXY21353.1"/>
    <property type="molecule type" value="Genomic_DNA"/>
</dbReference>
<dbReference type="OrthoDB" id="9803736at2"/>
<dbReference type="GO" id="GO:0009307">
    <property type="term" value="P:DNA restriction-modification system"/>
    <property type="evidence" value="ECO:0007669"/>
    <property type="project" value="InterPro"/>
</dbReference>
<gene>
    <name evidence="1" type="ORF">BAY60_28365</name>
</gene>
<dbReference type="AlphaFoldDB" id="A0A2V4AMS9"/>
<dbReference type="SUPFAM" id="SSF52980">
    <property type="entry name" value="Restriction endonuclease-like"/>
    <property type="match status" value="1"/>
</dbReference>
<dbReference type="Pfam" id="PF04471">
    <property type="entry name" value="Mrr_cat"/>
    <property type="match status" value="1"/>
</dbReference>
<reference evidence="1 2" key="1">
    <citation type="submission" date="2016-07" db="EMBL/GenBank/DDBJ databases">
        <title>Draft genome sequence of Prauserella muralis DSM 45305, isolated from a mould-covered wall in an indoor environment.</title>
        <authorList>
            <person name="Ruckert C."/>
            <person name="Albersmeier A."/>
            <person name="Jiang C.-L."/>
            <person name="Jiang Y."/>
            <person name="Kalinowski J."/>
            <person name="Schneider O."/>
            <person name="Winkler A."/>
            <person name="Zotchev S.B."/>
        </authorList>
    </citation>
    <scope>NUCLEOTIDE SEQUENCE [LARGE SCALE GENOMIC DNA]</scope>
    <source>
        <strain evidence="1 2">DSM 45305</strain>
    </source>
</reference>
<comment type="caution">
    <text evidence="1">The sequence shown here is derived from an EMBL/GenBank/DDBJ whole genome shotgun (WGS) entry which is preliminary data.</text>
</comment>
<dbReference type="InterPro" id="IPR011856">
    <property type="entry name" value="tRNA_endonuc-like_dom_sf"/>
</dbReference>
<proteinExistence type="predicted"/>
<dbReference type="PANTHER" id="PTHR30015">
    <property type="entry name" value="MRR RESTRICTION SYSTEM PROTEIN"/>
    <property type="match status" value="1"/>
</dbReference>
<dbReference type="InterPro" id="IPR007560">
    <property type="entry name" value="Restrct_endonuc_IV_Mrr"/>
</dbReference>